<name>A0ABN9R5A2_9DINO</name>
<evidence type="ECO:0000256" key="1">
    <source>
        <dbReference type="SAM" id="Coils"/>
    </source>
</evidence>
<evidence type="ECO:0008006" key="5">
    <source>
        <dbReference type="Google" id="ProtNLM"/>
    </source>
</evidence>
<feature type="region of interest" description="Disordered" evidence="2">
    <location>
        <begin position="400"/>
        <end position="482"/>
    </location>
</feature>
<evidence type="ECO:0000256" key="2">
    <source>
        <dbReference type="SAM" id="MobiDB-lite"/>
    </source>
</evidence>
<evidence type="ECO:0000313" key="3">
    <source>
        <dbReference type="EMBL" id="CAK0813523.1"/>
    </source>
</evidence>
<feature type="region of interest" description="Disordered" evidence="2">
    <location>
        <begin position="652"/>
        <end position="697"/>
    </location>
</feature>
<sequence>EERRRLLELGSPETPPLASVLAAELREEGSREKLLSQLWSQLDAGEPSAARPGSPRRVSGAPATSLELSSLSAIAELSPSPRGGADDSRRAGIEQPRAWRGMQAVDRELLELKPAPVLATSTGGDGGMLAAAACEDEFALEGTLRHGELNADLQVSGPLPEGFGTRTVTLRQCWGGGGEGVGATSLIAQLQKELGALASRLQVVEGARPGDVSLQKPRVQLGALKLGGPLGAGEEAVEIAGAERRLHEAARELQKERVEHSATRAALREAQRDALRLQGELRHREAEVEVAGAEARRAQAEVEGREEERRRLQLQLHARDAQLGQLRAERDGRARLDEQAVHQQRLELQHREQVLTDWERFLREKERLAAEAEQRLHRRARELRTSEHQLELGGLRRALSEGGCAGSRSPRLSRAGPTAPGSLASPPLFTARGGSEGYAASCGAEQPSTARRRGRPDSGVGGFGPQLAGRNGDPGPPQAAFDARGSAFSTLSFRDELLELGSDGEVGAGKPHGAARQISVAAAAHKQPACAGTPPAIARAGPTADPAAMEALRARRRELRREAAELEEERHRWRGEYRRSCRDGSAHPGLAEGLADARAALDARAASLNESIAEYRSLEKRLLGPHRRCSGPAAAAASKARPAAACGAAAAPDLASGGSCGGRSPRGVPPEPGGARRTSGVQLLCHSGVPTSSLGGA</sequence>
<protein>
    <recommendedName>
        <fullName evidence="5">Centrosomal protein of 162 kDa</fullName>
    </recommendedName>
</protein>
<feature type="region of interest" description="Disordered" evidence="2">
    <location>
        <begin position="42"/>
        <end position="65"/>
    </location>
</feature>
<gene>
    <name evidence="3" type="ORF">PCOR1329_LOCUS17420</name>
</gene>
<feature type="coiled-coil region" evidence="1">
    <location>
        <begin position="549"/>
        <end position="576"/>
    </location>
</feature>
<keyword evidence="1" id="KW-0175">Coiled coil</keyword>
<feature type="coiled-coil region" evidence="1">
    <location>
        <begin position="355"/>
        <end position="389"/>
    </location>
</feature>
<accession>A0ABN9R5A2</accession>
<feature type="coiled-coil region" evidence="1">
    <location>
        <begin position="239"/>
        <end position="315"/>
    </location>
</feature>
<feature type="non-terminal residue" evidence="3">
    <location>
        <position position="1"/>
    </location>
</feature>
<dbReference type="EMBL" id="CAUYUJ010005405">
    <property type="protein sequence ID" value="CAK0813523.1"/>
    <property type="molecule type" value="Genomic_DNA"/>
</dbReference>
<dbReference type="Proteomes" id="UP001189429">
    <property type="component" value="Unassembled WGS sequence"/>
</dbReference>
<comment type="caution">
    <text evidence="3">The sequence shown here is derived from an EMBL/GenBank/DDBJ whole genome shotgun (WGS) entry which is preliminary data.</text>
</comment>
<reference evidence="3" key="1">
    <citation type="submission" date="2023-10" db="EMBL/GenBank/DDBJ databases">
        <authorList>
            <person name="Chen Y."/>
            <person name="Shah S."/>
            <person name="Dougan E. K."/>
            <person name="Thang M."/>
            <person name="Chan C."/>
        </authorList>
    </citation>
    <scope>NUCLEOTIDE SEQUENCE [LARGE SCALE GENOMIC DNA]</scope>
</reference>
<dbReference type="PANTHER" id="PTHR23159">
    <property type="entry name" value="CENTROSOMAL PROTEIN 2"/>
    <property type="match status" value="1"/>
</dbReference>
<dbReference type="PANTHER" id="PTHR23159:SF31">
    <property type="entry name" value="CENTROSOME-ASSOCIATED PROTEIN CEP250 ISOFORM X1"/>
    <property type="match status" value="1"/>
</dbReference>
<organism evidence="3 4">
    <name type="scientific">Prorocentrum cordatum</name>
    <dbReference type="NCBI Taxonomy" id="2364126"/>
    <lineage>
        <taxon>Eukaryota</taxon>
        <taxon>Sar</taxon>
        <taxon>Alveolata</taxon>
        <taxon>Dinophyceae</taxon>
        <taxon>Prorocentrales</taxon>
        <taxon>Prorocentraceae</taxon>
        <taxon>Prorocentrum</taxon>
    </lineage>
</organism>
<keyword evidence="4" id="KW-1185">Reference proteome</keyword>
<feature type="compositionally biased region" description="Low complexity" evidence="2">
    <location>
        <begin position="652"/>
        <end position="666"/>
    </location>
</feature>
<proteinExistence type="predicted"/>
<evidence type="ECO:0000313" key="4">
    <source>
        <dbReference type="Proteomes" id="UP001189429"/>
    </source>
</evidence>